<dbReference type="PANTHER" id="PTHR46177:SF1">
    <property type="entry name" value="INTEGRASE CATALYTIC DOMAIN-CONTAINING PROTEIN"/>
    <property type="match status" value="1"/>
</dbReference>
<keyword evidence="3" id="KW-1185">Reference proteome</keyword>
<evidence type="ECO:0000313" key="3">
    <source>
        <dbReference type="Proteomes" id="UP001219525"/>
    </source>
</evidence>
<name>A0AAD6Y5J2_9AGAR</name>
<dbReference type="EMBL" id="JARJCW010000063">
    <property type="protein sequence ID" value="KAJ7200378.1"/>
    <property type="molecule type" value="Genomic_DNA"/>
</dbReference>
<reference evidence="2" key="1">
    <citation type="submission" date="2023-03" db="EMBL/GenBank/DDBJ databases">
        <title>Massive genome expansion in bonnet fungi (Mycena s.s.) driven by repeated elements and novel gene families across ecological guilds.</title>
        <authorList>
            <consortium name="Lawrence Berkeley National Laboratory"/>
            <person name="Harder C.B."/>
            <person name="Miyauchi S."/>
            <person name="Viragh M."/>
            <person name="Kuo A."/>
            <person name="Thoen E."/>
            <person name="Andreopoulos B."/>
            <person name="Lu D."/>
            <person name="Skrede I."/>
            <person name="Drula E."/>
            <person name="Henrissat B."/>
            <person name="Morin E."/>
            <person name="Kohler A."/>
            <person name="Barry K."/>
            <person name="LaButti K."/>
            <person name="Morin E."/>
            <person name="Salamov A."/>
            <person name="Lipzen A."/>
            <person name="Mereny Z."/>
            <person name="Hegedus B."/>
            <person name="Baldrian P."/>
            <person name="Stursova M."/>
            <person name="Weitz H."/>
            <person name="Taylor A."/>
            <person name="Grigoriev I.V."/>
            <person name="Nagy L.G."/>
            <person name="Martin F."/>
            <person name="Kauserud H."/>
        </authorList>
    </citation>
    <scope>NUCLEOTIDE SEQUENCE</scope>
    <source>
        <strain evidence="2">9144</strain>
    </source>
</reference>
<feature type="domain" description="Integrase core" evidence="1">
    <location>
        <begin position="139"/>
        <end position="316"/>
    </location>
</feature>
<dbReference type="InterPro" id="IPR058913">
    <property type="entry name" value="Integrase_dom_put"/>
</dbReference>
<dbReference type="Pfam" id="PF24764">
    <property type="entry name" value="rva_4"/>
    <property type="match status" value="1"/>
</dbReference>
<dbReference type="AlphaFoldDB" id="A0AAD6Y5J2"/>
<protein>
    <recommendedName>
        <fullName evidence="1">Integrase core domain-containing protein</fullName>
    </recommendedName>
</protein>
<proteinExistence type="predicted"/>
<evidence type="ECO:0000313" key="2">
    <source>
        <dbReference type="EMBL" id="KAJ7200378.1"/>
    </source>
</evidence>
<dbReference type="PANTHER" id="PTHR46177">
    <property type="entry name" value="INTEGRASE CATALYTIC DOMAIN-CONTAINING PROTEIN"/>
    <property type="match status" value="1"/>
</dbReference>
<gene>
    <name evidence="2" type="ORF">GGX14DRAFT_660301</name>
</gene>
<dbReference type="Proteomes" id="UP001219525">
    <property type="component" value="Unassembled WGS sequence"/>
</dbReference>
<evidence type="ECO:0000259" key="1">
    <source>
        <dbReference type="Pfam" id="PF24764"/>
    </source>
</evidence>
<organism evidence="2 3">
    <name type="scientific">Mycena pura</name>
    <dbReference type="NCBI Taxonomy" id="153505"/>
    <lineage>
        <taxon>Eukaryota</taxon>
        <taxon>Fungi</taxon>
        <taxon>Dikarya</taxon>
        <taxon>Basidiomycota</taxon>
        <taxon>Agaricomycotina</taxon>
        <taxon>Agaricomycetes</taxon>
        <taxon>Agaricomycetidae</taxon>
        <taxon>Agaricales</taxon>
        <taxon>Marasmiineae</taxon>
        <taxon>Mycenaceae</taxon>
        <taxon>Mycena</taxon>
    </lineage>
</organism>
<sequence length="522" mass="60885">MPNQYKPLPPVDVIAPAIIRYWRQRLTDSQILDALLAHHIDASMYGMGLTSFISMRTSMGLLRTRKQAHTVDTIHPVMELLRIQYPNAGAREVVSVLFHEWNMSVSRVVVQSYFVTYEAELIMKRRARRLRRKRFYAAGLNDIWAVDQHDKWKYKFGLGLHIGVDPFSGKIVWLKVWWTNSNPRLILGYHLDTVEELEYMPMVSQSDPGNENFGLANGQTLLRHYHDPNLIGTLQHRWMNRKKNVMPEIAWSQLRRRWSPGFENILDRGVTNGWYNTDNLLESLIFRWVFIPWLQLELDQYRNRINDTKKRADRNKILPHGPPNHIQEFPENYGVLDFKIAVNREHIETVRQMYAPRDHEVFQLVPADFAQLAWSLHEQLGQPSVTRDNVWNIYNNLYSGFRAIMRMNDLPISIDGWEIVQIMAQDDYTSDDIDLIPDLISLPLRDNSDPDTVASQYLGGVNNGQGLDMEHLRQLDEQMEEDYPLPPGRFDLIEEGPLYVDFSDEDGSEEDAEMVDALLLDT</sequence>
<comment type="caution">
    <text evidence="2">The sequence shown here is derived from an EMBL/GenBank/DDBJ whole genome shotgun (WGS) entry which is preliminary data.</text>
</comment>
<accession>A0AAD6Y5J2</accession>